<evidence type="ECO:0000313" key="1">
    <source>
        <dbReference type="EMBL" id="VVM51097.1"/>
    </source>
</evidence>
<dbReference type="AlphaFoldDB" id="A0A5E6Q748"/>
<dbReference type="RefSeq" id="WP_224794565.1">
    <property type="nucleotide sequence ID" value="NZ_CABVGZ010000005.1"/>
</dbReference>
<reference evidence="1 2" key="1">
    <citation type="submission" date="2019-09" db="EMBL/GenBank/DDBJ databases">
        <authorList>
            <person name="Chandra G."/>
            <person name="Truman W A."/>
        </authorList>
    </citation>
    <scope>NUCLEOTIDE SEQUENCE [LARGE SCALE GENOMIC DNA]</scope>
    <source>
        <strain evidence="1">PS624</strain>
    </source>
</reference>
<accession>A0A5E6Q748</accession>
<sequence length="375" mass="38402">MPWSKTGRVSVTNNSNSVIGVGTSFIVNGRVGDAFRGPDGSWYEVTNIASDTAMSISPNYQGVTDGAGGYALAPLQGYVKESADTLRALVNTYGTKLAALGATANFDVLPVSKGGTGGVSPAAARAALELGSAASATLQTTYSDATAGRVMQVGAFGIGGDAPVYNGNIDDTAAVPAGRCFVINTATGVKPTGSSYGLMDTIKYVGQPVHQAWHEVNGTAGGGTLRTWERDQYGTGVFGPWRMVYRQNNILGVVSGAGAPTGAIIERGANGNGEYTKFADGTLVCWRVIPTNSTGTYAVGALFGSDAYAPGPFPSAYASVPTVTSGATGAVHADCIFASAWIPPALNNWGGWRAMATTNVAAAAQINLIAIGRWY</sequence>
<name>A0A5E6Q748_PSEFL</name>
<dbReference type="Proteomes" id="UP000326241">
    <property type="component" value="Unassembled WGS sequence"/>
</dbReference>
<protein>
    <submittedName>
        <fullName evidence="1">Uncharacterized protein</fullName>
    </submittedName>
</protein>
<gene>
    <name evidence="1" type="ORF">PS624_00789</name>
</gene>
<evidence type="ECO:0000313" key="2">
    <source>
        <dbReference type="Proteomes" id="UP000326241"/>
    </source>
</evidence>
<organism evidence="1 2">
    <name type="scientific">Pseudomonas fluorescens</name>
    <dbReference type="NCBI Taxonomy" id="294"/>
    <lineage>
        <taxon>Bacteria</taxon>
        <taxon>Pseudomonadati</taxon>
        <taxon>Pseudomonadota</taxon>
        <taxon>Gammaproteobacteria</taxon>
        <taxon>Pseudomonadales</taxon>
        <taxon>Pseudomonadaceae</taxon>
        <taxon>Pseudomonas</taxon>
    </lineage>
</organism>
<proteinExistence type="predicted"/>
<dbReference type="EMBL" id="CABVGZ010000005">
    <property type="protein sequence ID" value="VVM51097.1"/>
    <property type="molecule type" value="Genomic_DNA"/>
</dbReference>